<gene>
    <name evidence="3" type="ORF">REG_0033</name>
</gene>
<dbReference type="GO" id="GO:0005829">
    <property type="term" value="C:cytosol"/>
    <property type="evidence" value="ECO:0007669"/>
    <property type="project" value="TreeGrafter"/>
</dbReference>
<evidence type="ECO:0000313" key="3">
    <source>
        <dbReference type="EMBL" id="EFL92295.1"/>
    </source>
</evidence>
<protein>
    <submittedName>
        <fullName evidence="3">Uncharacterized protein</fullName>
    </submittedName>
</protein>
<evidence type="ECO:0000256" key="2">
    <source>
        <dbReference type="ARBA" id="ARBA00011233"/>
    </source>
</evidence>
<dbReference type="Proteomes" id="UP000005726">
    <property type="component" value="Unassembled WGS sequence"/>
</dbReference>
<comment type="similarity">
    <text evidence="1">Belongs to the RutC family.</text>
</comment>
<dbReference type="FunFam" id="3.30.1330.40:FF:000001">
    <property type="entry name" value="L-PSP family endoribonuclease"/>
    <property type="match status" value="1"/>
</dbReference>
<sequence>MRAPGNAGSTSLNRFRKRSIIYRSGINMKHTVKATLNTEEKRTIKTERAPEAIGAYIQGVDLGSLIITSGQLPIDAKTNTIADDIAAQTRQSLENVAAVVEKAGLSVADIVKTTVFVKDLNEFVTMNTAYRLFFEEHQAPFPARSCVEVARLPKDVKIEIEAIAVRR</sequence>
<dbReference type="STRING" id="663321.REG_0033"/>
<evidence type="ECO:0000313" key="4">
    <source>
        <dbReference type="Proteomes" id="UP000005726"/>
    </source>
</evidence>
<accession>E0WRS1</accession>
<dbReference type="InterPro" id="IPR006056">
    <property type="entry name" value="RidA"/>
</dbReference>
<dbReference type="Pfam" id="PF01042">
    <property type="entry name" value="Ribonuc_L-PSP"/>
    <property type="match status" value="1"/>
</dbReference>
<keyword evidence="4" id="KW-1185">Reference proteome</keyword>
<evidence type="ECO:0000256" key="1">
    <source>
        <dbReference type="ARBA" id="ARBA00010552"/>
    </source>
</evidence>
<comment type="subunit">
    <text evidence="2">Homotrimer.</text>
</comment>
<dbReference type="eggNOG" id="COG0251">
    <property type="taxonomic scope" value="Bacteria"/>
</dbReference>
<dbReference type="PANTHER" id="PTHR11803:SF39">
    <property type="entry name" value="2-IMINOBUTANOATE_2-IMINOPROPANOATE DEAMINASE"/>
    <property type="match status" value="1"/>
</dbReference>
<dbReference type="EMBL" id="GL379589">
    <property type="protein sequence ID" value="EFL92295.1"/>
    <property type="molecule type" value="Genomic_DNA"/>
</dbReference>
<dbReference type="InterPro" id="IPR019897">
    <property type="entry name" value="RidA_CS"/>
</dbReference>
<dbReference type="NCBIfam" id="TIGR00004">
    <property type="entry name" value="Rid family detoxifying hydrolase"/>
    <property type="match status" value="1"/>
</dbReference>
<reference evidence="3" key="1">
    <citation type="journal article" date="2009" name="Environ. Microbiol.">
        <title>Dynamics of genome evolution in facultative symbionts of aphids.</title>
        <authorList>
            <person name="Degnan P.H."/>
            <person name="Leonardo T.E."/>
            <person name="Cass B.N."/>
            <person name="Hurwitz B."/>
            <person name="Stern D."/>
            <person name="Gibbs R.A."/>
            <person name="Richards S."/>
            <person name="Moran N.A."/>
        </authorList>
    </citation>
    <scope>NUCLEOTIDE SEQUENCE [LARGE SCALE GENOMIC DNA]</scope>
    <source>
        <strain evidence="3">LSR1</strain>
    </source>
</reference>
<dbReference type="InterPro" id="IPR035959">
    <property type="entry name" value="RutC-like_sf"/>
</dbReference>
<dbReference type="GO" id="GO:0019239">
    <property type="term" value="F:deaminase activity"/>
    <property type="evidence" value="ECO:0007669"/>
    <property type="project" value="TreeGrafter"/>
</dbReference>
<dbReference type="HOGENOM" id="CLU_100715_7_1_6"/>
<name>E0WRS1_9ENTR</name>
<dbReference type="SUPFAM" id="SSF55298">
    <property type="entry name" value="YjgF-like"/>
    <property type="match status" value="1"/>
</dbReference>
<dbReference type="PANTHER" id="PTHR11803">
    <property type="entry name" value="2-IMINOBUTANOATE/2-IMINOPROPANOATE DEAMINASE RIDA"/>
    <property type="match status" value="1"/>
</dbReference>
<dbReference type="InterPro" id="IPR006175">
    <property type="entry name" value="YjgF/YER057c/UK114"/>
</dbReference>
<dbReference type="AlphaFoldDB" id="E0WRS1"/>
<dbReference type="PROSITE" id="PS01094">
    <property type="entry name" value="UPF0076"/>
    <property type="match status" value="1"/>
</dbReference>
<organism evidence="3 4">
    <name type="scientific">Candidatus Regiella insecticola LSR1</name>
    <dbReference type="NCBI Taxonomy" id="663321"/>
    <lineage>
        <taxon>Bacteria</taxon>
        <taxon>Pseudomonadati</taxon>
        <taxon>Pseudomonadota</taxon>
        <taxon>Gammaproteobacteria</taxon>
        <taxon>Enterobacterales</taxon>
        <taxon>Enterobacteriaceae</taxon>
        <taxon>aphid secondary symbionts</taxon>
        <taxon>Candidatus Regiella</taxon>
    </lineage>
</organism>
<dbReference type="Gene3D" id="3.30.1330.40">
    <property type="entry name" value="RutC-like"/>
    <property type="match status" value="1"/>
</dbReference>
<dbReference type="CDD" id="cd00448">
    <property type="entry name" value="YjgF_YER057c_UK114_family"/>
    <property type="match status" value="1"/>
</dbReference>
<proteinExistence type="inferred from homology"/>